<gene>
    <name evidence="2" type="ORF">OAUR00152_LOCUS31504</name>
</gene>
<dbReference type="PANTHER" id="PTHR37296:SF1">
    <property type="entry name" value="CONSERVED VIRULENCE FACTOR B"/>
    <property type="match status" value="1"/>
</dbReference>
<dbReference type="EMBL" id="HBKQ01045725">
    <property type="protein sequence ID" value="CAE2270146.1"/>
    <property type="molecule type" value="Transcribed_RNA"/>
</dbReference>
<organism evidence="2">
    <name type="scientific">Odontella aurita</name>
    <dbReference type="NCBI Taxonomy" id="265563"/>
    <lineage>
        <taxon>Eukaryota</taxon>
        <taxon>Sar</taxon>
        <taxon>Stramenopiles</taxon>
        <taxon>Ochrophyta</taxon>
        <taxon>Bacillariophyta</taxon>
        <taxon>Mediophyceae</taxon>
        <taxon>Biddulphiophycidae</taxon>
        <taxon>Eupodiscales</taxon>
        <taxon>Odontellaceae</taxon>
        <taxon>Odontella</taxon>
    </lineage>
</organism>
<proteinExistence type="predicted"/>
<dbReference type="InterPro" id="IPR014464">
    <property type="entry name" value="CvfB_fam"/>
</dbReference>
<accession>A0A7S4JPR7</accession>
<dbReference type="InterPro" id="IPR036388">
    <property type="entry name" value="WH-like_DNA-bd_sf"/>
</dbReference>
<name>A0A7S4JPR7_9STRA</name>
<dbReference type="InterPro" id="IPR040764">
    <property type="entry name" value="CvfB_WH"/>
</dbReference>
<reference evidence="2" key="1">
    <citation type="submission" date="2021-01" db="EMBL/GenBank/DDBJ databases">
        <authorList>
            <person name="Corre E."/>
            <person name="Pelletier E."/>
            <person name="Niang G."/>
            <person name="Scheremetjew M."/>
            <person name="Finn R."/>
            <person name="Kale V."/>
            <person name="Holt S."/>
            <person name="Cochrane G."/>
            <person name="Meng A."/>
            <person name="Brown T."/>
            <person name="Cohen L."/>
        </authorList>
    </citation>
    <scope>NUCLEOTIDE SEQUENCE</scope>
    <source>
        <strain evidence="2">Isolate 1302-5</strain>
    </source>
</reference>
<dbReference type="PANTHER" id="PTHR37296">
    <property type="entry name" value="CONSERVED VIRULENCE FACTOR B"/>
    <property type="match status" value="1"/>
</dbReference>
<evidence type="ECO:0000313" key="2">
    <source>
        <dbReference type="EMBL" id="CAE2270146.1"/>
    </source>
</evidence>
<protein>
    <recommendedName>
        <fullName evidence="1">Conserved virulence factor B-like winged helix domain-containing protein</fullName>
    </recommendedName>
</protein>
<feature type="domain" description="Conserved virulence factor B-like winged helix" evidence="1">
    <location>
        <begin position="192"/>
        <end position="250"/>
    </location>
</feature>
<dbReference type="Pfam" id="PF17783">
    <property type="entry name" value="WHD_CvfB"/>
    <property type="match status" value="1"/>
</dbReference>
<evidence type="ECO:0000259" key="1">
    <source>
        <dbReference type="Pfam" id="PF17783"/>
    </source>
</evidence>
<dbReference type="Gene3D" id="1.10.10.10">
    <property type="entry name" value="Winged helix-like DNA-binding domain superfamily/Winged helix DNA-binding domain"/>
    <property type="match status" value="1"/>
</dbReference>
<sequence length="259" mass="28401">MAHQQPMRRGIFLPVLCFVAKWPFGPSNRASALAPCHRFFTTPPTARSKTQAFIRQRPIGIFSLTPSLIKEFQPTVHFSSSSDGEGEHPTFKRHDKIQVEVVRFGHLGASVDVIGIGHREDDCIGEDELALGSGLILQKEIKFFRDSRGGLDVVEGEVLSAYVENNCRDDGKLNISLRPPGGKTKGEDLAKVILDKLEWSKDSTLPLGDKSSPAEINAEFPGTSKGVFKKAVSALYKRGKVVPGPHSISLIRMPDGKRS</sequence>
<dbReference type="AlphaFoldDB" id="A0A7S4JPR7"/>